<reference evidence="3 4" key="1">
    <citation type="submission" date="2022-01" db="EMBL/GenBank/DDBJ databases">
        <title>A chromosomal length assembly of Cordylochernes scorpioides.</title>
        <authorList>
            <person name="Zeh D."/>
            <person name="Zeh J."/>
        </authorList>
    </citation>
    <scope>NUCLEOTIDE SEQUENCE [LARGE SCALE GENOMIC DNA]</scope>
    <source>
        <strain evidence="3">IN4F17</strain>
        <tissue evidence="3">Whole Body</tissue>
    </source>
</reference>
<accession>A0ABY6KZI3</accession>
<evidence type="ECO:0000313" key="3">
    <source>
        <dbReference type="EMBL" id="UYV74286.1"/>
    </source>
</evidence>
<evidence type="ECO:0000256" key="1">
    <source>
        <dbReference type="SAM" id="MobiDB-lite"/>
    </source>
</evidence>
<protein>
    <submittedName>
        <fullName evidence="3">K02A2.6-like</fullName>
    </submittedName>
</protein>
<name>A0ABY6KZI3_9ARAC</name>
<dbReference type="Gene3D" id="3.30.70.270">
    <property type="match status" value="1"/>
</dbReference>
<dbReference type="EMBL" id="CP092873">
    <property type="protein sequence ID" value="UYV74286.1"/>
    <property type="molecule type" value="Genomic_DNA"/>
</dbReference>
<evidence type="ECO:0000313" key="4">
    <source>
        <dbReference type="Proteomes" id="UP001235939"/>
    </source>
</evidence>
<sequence>MSSSSIQMGQLSIIPGPRGDHRSPTRNGTCTAFIELDLASYKAIGRRVRIIVDQVILNYEESVRVCYRCCGYGDNADRCTKATVTCFHCASGDHQGRSCPTLANPRKANYSESRQDDHNELKTIGMIVKTYDGTVVPILGEVIVKVEFESKTSMLRAVVVKGEKKALMGREWINLLEIDYFAVNQIPSEISIAEFLKEHQVLFNDTAEPIKRFTFSMNIRDVSPIFHKARPVPFAIIMAITEALENMVTKGYLYRVTLSRFLNTAAYPLPTQQDLFAILAKGKYFSKLDLSSAYLQLEVATSTQLFLTINTHKGLFRFRRMPFGLANAPSYFHSVMDRVLAGIEGVICYIDDVLIATVSVEKHLAVLKTVFLRLEKYNIKLKKDKCKFVQREIEYLGHLIKEDGIRPLDHKVQAFTEGQGSDKHL</sequence>
<dbReference type="InterPro" id="IPR050951">
    <property type="entry name" value="Retrovirus_Pol_polyprotein"/>
</dbReference>
<organism evidence="3 4">
    <name type="scientific">Cordylochernes scorpioides</name>
    <dbReference type="NCBI Taxonomy" id="51811"/>
    <lineage>
        <taxon>Eukaryota</taxon>
        <taxon>Metazoa</taxon>
        <taxon>Ecdysozoa</taxon>
        <taxon>Arthropoda</taxon>
        <taxon>Chelicerata</taxon>
        <taxon>Arachnida</taxon>
        <taxon>Pseudoscorpiones</taxon>
        <taxon>Cheliferoidea</taxon>
        <taxon>Chernetidae</taxon>
        <taxon>Cordylochernes</taxon>
    </lineage>
</organism>
<dbReference type="InterPro" id="IPR043502">
    <property type="entry name" value="DNA/RNA_pol_sf"/>
</dbReference>
<feature type="domain" description="Reverse transcriptase" evidence="2">
    <location>
        <begin position="218"/>
        <end position="400"/>
    </location>
</feature>
<dbReference type="SUPFAM" id="SSF56672">
    <property type="entry name" value="DNA/RNA polymerases"/>
    <property type="match status" value="1"/>
</dbReference>
<dbReference type="PROSITE" id="PS50878">
    <property type="entry name" value="RT_POL"/>
    <property type="match status" value="1"/>
</dbReference>
<evidence type="ECO:0000259" key="2">
    <source>
        <dbReference type="PROSITE" id="PS50878"/>
    </source>
</evidence>
<dbReference type="PANTHER" id="PTHR37984">
    <property type="entry name" value="PROTEIN CBG26694"/>
    <property type="match status" value="1"/>
</dbReference>
<gene>
    <name evidence="3" type="ORF">LAZ67_11002869</name>
</gene>
<dbReference type="Pfam" id="PF00078">
    <property type="entry name" value="RVT_1"/>
    <property type="match status" value="1"/>
</dbReference>
<dbReference type="Gene3D" id="3.10.10.10">
    <property type="entry name" value="HIV Type 1 Reverse Transcriptase, subunit A, domain 1"/>
    <property type="match status" value="1"/>
</dbReference>
<feature type="compositionally biased region" description="Polar residues" evidence="1">
    <location>
        <begin position="1"/>
        <end position="10"/>
    </location>
</feature>
<dbReference type="Proteomes" id="UP001235939">
    <property type="component" value="Chromosome 11"/>
</dbReference>
<feature type="region of interest" description="Disordered" evidence="1">
    <location>
        <begin position="1"/>
        <end position="26"/>
    </location>
</feature>
<proteinExistence type="predicted"/>
<dbReference type="PANTHER" id="PTHR37984:SF13">
    <property type="entry name" value="RIBONUCLEASE H"/>
    <property type="match status" value="1"/>
</dbReference>
<dbReference type="CDD" id="cd01647">
    <property type="entry name" value="RT_LTR"/>
    <property type="match status" value="1"/>
</dbReference>
<dbReference type="InterPro" id="IPR043128">
    <property type="entry name" value="Rev_trsase/Diguanyl_cyclase"/>
</dbReference>
<dbReference type="InterPro" id="IPR000477">
    <property type="entry name" value="RT_dom"/>
</dbReference>
<keyword evidence="4" id="KW-1185">Reference proteome</keyword>